<organism evidence="1 2">
    <name type="scientific">Colletotrichum cuscutae</name>
    <dbReference type="NCBI Taxonomy" id="1209917"/>
    <lineage>
        <taxon>Eukaryota</taxon>
        <taxon>Fungi</taxon>
        <taxon>Dikarya</taxon>
        <taxon>Ascomycota</taxon>
        <taxon>Pezizomycotina</taxon>
        <taxon>Sordariomycetes</taxon>
        <taxon>Hypocreomycetidae</taxon>
        <taxon>Glomerellales</taxon>
        <taxon>Glomerellaceae</taxon>
        <taxon>Colletotrichum</taxon>
        <taxon>Colletotrichum acutatum species complex</taxon>
    </lineage>
</organism>
<dbReference type="Proteomes" id="UP001239213">
    <property type="component" value="Unassembled WGS sequence"/>
</dbReference>
<evidence type="ECO:0000313" key="1">
    <source>
        <dbReference type="EMBL" id="KAK1483637.1"/>
    </source>
</evidence>
<accession>A0AAI9Y7I0</accession>
<dbReference type="AlphaFoldDB" id="A0AAI9Y7I0"/>
<proteinExistence type="predicted"/>
<name>A0AAI9Y7I0_9PEZI</name>
<sequence length="138" mass="15119">MHRHRHRRHQLWIWVTGTPLQAGRDCTWRSCRHGGCLWLAESGNGKGRVMVGGAGGCWFACPDLVADAGYRSRGCTVFQLTAVGLTDRPRVVVSGDGVEGVLLVPGLARASSSDIQSFGAIGIWHAWQGRQLEVRRRS</sequence>
<evidence type="ECO:0000313" key="2">
    <source>
        <dbReference type="Proteomes" id="UP001239213"/>
    </source>
</evidence>
<keyword evidence="2" id="KW-1185">Reference proteome</keyword>
<reference evidence="1" key="1">
    <citation type="submission" date="2016-11" db="EMBL/GenBank/DDBJ databases">
        <title>The genome sequence of Colletotrichum cuscutae.</title>
        <authorList>
            <person name="Baroncelli R."/>
        </authorList>
    </citation>
    <scope>NUCLEOTIDE SEQUENCE</scope>
    <source>
        <strain evidence="1">IMI 304802</strain>
    </source>
</reference>
<protein>
    <submittedName>
        <fullName evidence="1">Uncharacterized protein</fullName>
    </submittedName>
</protein>
<dbReference type="EMBL" id="MPDP01000084">
    <property type="protein sequence ID" value="KAK1483637.1"/>
    <property type="molecule type" value="Genomic_DNA"/>
</dbReference>
<comment type="caution">
    <text evidence="1">The sequence shown here is derived from an EMBL/GenBank/DDBJ whole genome shotgun (WGS) entry which is preliminary data.</text>
</comment>
<gene>
    <name evidence="1" type="ORF">CCUS01_15699</name>
</gene>